<sequence length="210" mass="21988">MKLKLLYSLLTTLLSSTAATFGALSVSFSFSPTLQSGLDPQDLANATWSFTYNSSQTNYGNFGGFPGIVTDSAELTITGSVSVDGTYAIMDATTNNFLLIPDTGLANTASVGINTNVSESEFSFSGVTVEFFGPTGTQVAIPAVNDPVSPSDFNGISLANDGQFRVTVGGDSGEFTFTNATTSAIPEPGTYVLIAGLTSLFLAFYIRRKQ</sequence>
<evidence type="ECO:0000259" key="3">
    <source>
        <dbReference type="Pfam" id="PF07589"/>
    </source>
</evidence>
<keyword evidence="1" id="KW-1133">Transmembrane helix</keyword>
<feature type="signal peptide" evidence="2">
    <location>
        <begin position="1"/>
        <end position="18"/>
    </location>
</feature>
<evidence type="ECO:0000313" key="4">
    <source>
        <dbReference type="EMBL" id="WOO41082.1"/>
    </source>
</evidence>
<dbReference type="KEGG" id="puo:RZN69_20880"/>
<keyword evidence="2" id="KW-0732">Signal</keyword>
<keyword evidence="1" id="KW-0812">Transmembrane</keyword>
<keyword evidence="5" id="KW-1185">Reference proteome</keyword>
<organism evidence="4 5">
    <name type="scientific">Rubellicoccus peritrichatus</name>
    <dbReference type="NCBI Taxonomy" id="3080537"/>
    <lineage>
        <taxon>Bacteria</taxon>
        <taxon>Pseudomonadati</taxon>
        <taxon>Verrucomicrobiota</taxon>
        <taxon>Opitutia</taxon>
        <taxon>Puniceicoccales</taxon>
        <taxon>Cerasicoccaceae</taxon>
        <taxon>Rubellicoccus</taxon>
    </lineage>
</organism>
<feature type="transmembrane region" description="Helical" evidence="1">
    <location>
        <begin position="188"/>
        <end position="206"/>
    </location>
</feature>
<accession>A0AAQ3L9E7</accession>
<proteinExistence type="predicted"/>
<dbReference type="Proteomes" id="UP001304300">
    <property type="component" value="Chromosome"/>
</dbReference>
<dbReference type="EMBL" id="CP136920">
    <property type="protein sequence ID" value="WOO41082.1"/>
    <property type="molecule type" value="Genomic_DNA"/>
</dbReference>
<evidence type="ECO:0000256" key="2">
    <source>
        <dbReference type="SAM" id="SignalP"/>
    </source>
</evidence>
<keyword evidence="1" id="KW-0472">Membrane</keyword>
<protein>
    <recommendedName>
        <fullName evidence="3">Ice-binding protein C-terminal domain-containing protein</fullName>
    </recommendedName>
</protein>
<feature type="chain" id="PRO_5042899678" description="Ice-binding protein C-terminal domain-containing protein" evidence="2">
    <location>
        <begin position="19"/>
        <end position="210"/>
    </location>
</feature>
<evidence type="ECO:0000256" key="1">
    <source>
        <dbReference type="SAM" id="Phobius"/>
    </source>
</evidence>
<evidence type="ECO:0000313" key="5">
    <source>
        <dbReference type="Proteomes" id="UP001304300"/>
    </source>
</evidence>
<name>A0AAQ3L9E7_9BACT</name>
<gene>
    <name evidence="4" type="ORF">RZN69_20880</name>
</gene>
<dbReference type="Pfam" id="PF07589">
    <property type="entry name" value="PEP-CTERM"/>
    <property type="match status" value="1"/>
</dbReference>
<dbReference type="RefSeq" id="WP_317833445.1">
    <property type="nucleotide sequence ID" value="NZ_CP136920.1"/>
</dbReference>
<dbReference type="InterPro" id="IPR013424">
    <property type="entry name" value="Ice-binding_C"/>
</dbReference>
<reference evidence="4 5" key="1">
    <citation type="submission" date="2023-10" db="EMBL/GenBank/DDBJ databases">
        <title>Rubellicoccus peritrichatus gen. nov., sp. nov., isolated from an algae of coral reef tank.</title>
        <authorList>
            <person name="Luo J."/>
        </authorList>
    </citation>
    <scope>NUCLEOTIDE SEQUENCE [LARGE SCALE GENOMIC DNA]</scope>
    <source>
        <strain evidence="4 5">CR14</strain>
    </source>
</reference>
<feature type="domain" description="Ice-binding protein C-terminal" evidence="3">
    <location>
        <begin position="184"/>
        <end position="209"/>
    </location>
</feature>
<dbReference type="AlphaFoldDB" id="A0AAQ3L9E7"/>